<dbReference type="AlphaFoldDB" id="A0A1Y6HD08"/>
<evidence type="ECO:0000259" key="1">
    <source>
        <dbReference type="Pfam" id="PF01609"/>
    </source>
</evidence>
<dbReference type="GO" id="GO:0003677">
    <property type="term" value="F:DNA binding"/>
    <property type="evidence" value="ECO:0007669"/>
    <property type="project" value="InterPro"/>
</dbReference>
<reference evidence="4 6" key="2">
    <citation type="submission" date="2017-05" db="EMBL/GenBank/DDBJ databases">
        <authorList>
            <person name="Song R."/>
            <person name="Chenine A.L."/>
            <person name="Ruprecht R.M."/>
        </authorList>
    </citation>
    <scope>NUCLEOTIDE SEQUENCE [LARGE SCALE GENOMIC DNA]</scope>
    <source>
        <strain evidence="4">PD5205</strain>
    </source>
</reference>
<keyword evidence="5" id="KW-1185">Reference proteome</keyword>
<evidence type="ECO:0000259" key="2">
    <source>
        <dbReference type="Pfam" id="PF13006"/>
    </source>
</evidence>
<proteinExistence type="predicted"/>
<feature type="domain" description="Transposase IS4-like" evidence="1">
    <location>
        <begin position="132"/>
        <end position="232"/>
    </location>
</feature>
<reference evidence="3 5" key="1">
    <citation type="submission" date="2017-05" db="EMBL/GenBank/DDBJ databases">
        <authorList>
            <person name="Blom J."/>
        </authorList>
    </citation>
    <scope>NUCLEOTIDE SEQUENCE [LARGE SCALE GENOMIC DNA]</scope>
    <source>
        <strain evidence="3">PD885</strain>
    </source>
</reference>
<accession>A0A1Y6HD08</accession>
<dbReference type="eggNOG" id="COG3385">
    <property type="taxonomic scope" value="Bacteria"/>
</dbReference>
<dbReference type="EMBL" id="LT853885">
    <property type="protein sequence ID" value="SMR01378.1"/>
    <property type="molecule type" value="Genomic_DNA"/>
</dbReference>
<dbReference type="InterPro" id="IPR002559">
    <property type="entry name" value="Transposase_11"/>
</dbReference>
<dbReference type="InterPro" id="IPR024473">
    <property type="entry name" value="Transposases_IS4_N"/>
</dbReference>
<dbReference type="NCBIfam" id="NF033592">
    <property type="entry name" value="transpos_IS4_1"/>
    <property type="match status" value="1"/>
</dbReference>
<dbReference type="Proteomes" id="UP000195953">
    <property type="component" value="Chromosome 1"/>
</dbReference>
<organism evidence="4 6">
    <name type="scientific">Xanthomonas fragariae</name>
    <dbReference type="NCBI Taxonomy" id="48664"/>
    <lineage>
        <taxon>Bacteria</taxon>
        <taxon>Pseudomonadati</taxon>
        <taxon>Pseudomonadota</taxon>
        <taxon>Gammaproteobacteria</taxon>
        <taxon>Lysobacterales</taxon>
        <taxon>Lysobacteraceae</taxon>
        <taxon>Xanthomonas</taxon>
    </lineage>
</organism>
<dbReference type="Proteomes" id="UP000195877">
    <property type="component" value="Chromosome 1"/>
</dbReference>
<dbReference type="SUPFAM" id="SSF53098">
    <property type="entry name" value="Ribonuclease H-like"/>
    <property type="match status" value="1"/>
</dbReference>
<dbReference type="InterPro" id="IPR047952">
    <property type="entry name" value="Transpos_IS4"/>
</dbReference>
<gene>
    <name evidence="4" type="ORF">PD5205_00054</name>
    <name evidence="3" type="ORF">PD885_00053</name>
</gene>
<dbReference type="Pfam" id="PF13006">
    <property type="entry name" value="Nterm_IS4"/>
    <property type="match status" value="1"/>
</dbReference>
<evidence type="ECO:0000313" key="4">
    <source>
        <dbReference type="EMBL" id="SMR01378.1"/>
    </source>
</evidence>
<name>A0A1Y6HD08_9XANT</name>
<dbReference type="InterPro" id="IPR012337">
    <property type="entry name" value="RNaseH-like_sf"/>
</dbReference>
<feature type="domain" description="Transposase IS4 N-terminal" evidence="2">
    <location>
        <begin position="18"/>
        <end position="115"/>
    </location>
</feature>
<protein>
    <submittedName>
        <fullName evidence="4">Transposase</fullName>
    </submittedName>
</protein>
<sequence>MSLQQQLFNLGDLFNFCDLSTFTQNIPVEWVASALELSSQASIRRRRLPSDQVLRLVLGMALFRDEPVHEVPVHEVARRLNICAQSLASEDLLARSGVSQARARLGADPVQHLFATTGAQWGCERYQGDGWQGLQVFAVDGALLPTPDTEELREHFGSGNTSTDRQTPFPMLRLVALMNVRSHVLLNAQLSPYRRSEIRLSEPFLQSIPDHSVTLFDKGFWSADLLLSLANTGTARHWLTPAPRAWWLSKSCVMALMIDYCACVSRHRPENPIQRILSSR</sequence>
<dbReference type="PANTHER" id="PTHR37529">
    <property type="entry name" value="TRANSPOSASE INSG FOR INSERTION SEQUENCE ELEMENT IS4-RELATED"/>
    <property type="match status" value="1"/>
</dbReference>
<evidence type="ECO:0000313" key="5">
    <source>
        <dbReference type="Proteomes" id="UP000195877"/>
    </source>
</evidence>
<dbReference type="Pfam" id="PF01609">
    <property type="entry name" value="DDE_Tnp_1"/>
    <property type="match status" value="1"/>
</dbReference>
<dbReference type="EMBL" id="LT853882">
    <property type="protein sequence ID" value="SMQ97325.1"/>
    <property type="molecule type" value="Genomic_DNA"/>
</dbReference>
<dbReference type="GO" id="GO:0006313">
    <property type="term" value="P:DNA transposition"/>
    <property type="evidence" value="ECO:0007669"/>
    <property type="project" value="InterPro"/>
</dbReference>
<dbReference type="PANTHER" id="PTHR37529:SF1">
    <property type="entry name" value="TRANSPOSASE INSG FOR INSERTION SEQUENCE ELEMENT IS4-RELATED"/>
    <property type="match status" value="1"/>
</dbReference>
<evidence type="ECO:0000313" key="6">
    <source>
        <dbReference type="Proteomes" id="UP000195953"/>
    </source>
</evidence>
<evidence type="ECO:0000313" key="3">
    <source>
        <dbReference type="EMBL" id="SMQ97325.1"/>
    </source>
</evidence>
<dbReference type="GO" id="GO:0004803">
    <property type="term" value="F:transposase activity"/>
    <property type="evidence" value="ECO:0007669"/>
    <property type="project" value="InterPro"/>
</dbReference>